<evidence type="ECO:0000256" key="1">
    <source>
        <dbReference type="SAM" id="Phobius"/>
    </source>
</evidence>
<gene>
    <name evidence="2" type="ORF">N7U66_03025</name>
</gene>
<dbReference type="RefSeq" id="WP_267677269.1">
    <property type="nucleotide sequence ID" value="NZ_CP113088.1"/>
</dbReference>
<name>A0A9E8MX84_9FLAO</name>
<keyword evidence="1" id="KW-0472">Membrane</keyword>
<sequence length="78" mass="8954">MENNLIITNKEALSLLLSNSTFDRITFNFPNLKPPDNQYWSDKVEKAYHACGCTTGFQLMFSSFIISTLYLVRDIVTL</sequence>
<reference evidence="2" key="1">
    <citation type="submission" date="2022-11" db="EMBL/GenBank/DDBJ databases">
        <title>Lacinutrix neustonica HL-RS19T sp. nov., isolated from the surface microlayer sample of brackish Lake Shihwa.</title>
        <authorList>
            <person name="Choi J.Y."/>
            <person name="Hwang C.Y."/>
        </authorList>
    </citation>
    <scope>NUCLEOTIDE SEQUENCE</scope>
    <source>
        <strain evidence="2">HL-RS19</strain>
    </source>
</reference>
<dbReference type="EMBL" id="CP113088">
    <property type="protein sequence ID" value="WAC02671.1"/>
    <property type="molecule type" value="Genomic_DNA"/>
</dbReference>
<feature type="transmembrane region" description="Helical" evidence="1">
    <location>
        <begin position="47"/>
        <end position="72"/>
    </location>
</feature>
<dbReference type="Proteomes" id="UP001164705">
    <property type="component" value="Chromosome"/>
</dbReference>
<keyword evidence="3" id="KW-1185">Reference proteome</keyword>
<dbReference type="AlphaFoldDB" id="A0A9E8MX84"/>
<evidence type="ECO:0000313" key="2">
    <source>
        <dbReference type="EMBL" id="WAC02671.1"/>
    </source>
</evidence>
<accession>A0A9E8MX84</accession>
<organism evidence="2 3">
    <name type="scientific">Lacinutrix neustonica</name>
    <dbReference type="NCBI Taxonomy" id="2980107"/>
    <lineage>
        <taxon>Bacteria</taxon>
        <taxon>Pseudomonadati</taxon>
        <taxon>Bacteroidota</taxon>
        <taxon>Flavobacteriia</taxon>
        <taxon>Flavobacteriales</taxon>
        <taxon>Flavobacteriaceae</taxon>
        <taxon>Lacinutrix</taxon>
    </lineage>
</organism>
<evidence type="ECO:0000313" key="3">
    <source>
        <dbReference type="Proteomes" id="UP001164705"/>
    </source>
</evidence>
<dbReference type="KEGG" id="lnu:N7U66_03025"/>
<protein>
    <submittedName>
        <fullName evidence="2">Uncharacterized protein</fullName>
    </submittedName>
</protein>
<proteinExistence type="predicted"/>
<keyword evidence="1" id="KW-1133">Transmembrane helix</keyword>
<keyword evidence="1" id="KW-0812">Transmembrane</keyword>